<dbReference type="AlphaFoldDB" id="A0A839HCX5"/>
<comment type="caution">
    <text evidence="1">The sequence shown here is derived from an EMBL/GenBank/DDBJ whole genome shotgun (WGS) entry which is preliminary data.</text>
</comment>
<accession>A0A839HCX5</accession>
<organism evidence="1 2">
    <name type="scientific">Thiospirillum jenense</name>
    <dbReference type="NCBI Taxonomy" id="1653858"/>
    <lineage>
        <taxon>Bacteria</taxon>
        <taxon>Pseudomonadati</taxon>
        <taxon>Pseudomonadota</taxon>
        <taxon>Gammaproteobacteria</taxon>
        <taxon>Chromatiales</taxon>
        <taxon>Chromatiaceae</taxon>
        <taxon>Thiospirillum</taxon>
    </lineage>
</organism>
<sequence>MTTANFDPNQLYALPPVTIQPIDPRSIMLIRADTGALAAIDARWQPFLNQLRIFRTLPDHARAIAALSPDFNGQEQFILAALMQLLPRQLFISSDAVLKKIETAAPPLFTTPITTVCIRTCDRPAALERLLTALATRTAAESSRYPIEIIDDSRDADHITRNRALAAQFDITYVGRAEQSALLDALCQQFAADADTLRWLLDATNPAHQGQPTYGVLYNLLFLRHAGQHILMLDDDALPSAWVAPNTDWQPLFAEGAGVGWAFLQHATATQQLVAWDGDPLAAHAQTLGLPLATALRQLPGQAVTDPLTTAALSETAFANTVHPYATPGNIRFTVNGLLGDTGSVGDHYLLYQAATAIPDLYTDEAAYQQFRAAPRCAFTGTQRPLLTNVSRLHHTTCAGLALTALIPPVMPTERGEDALLGSLLGYLYPEDFGLRLPFALDHAPFAPRNWQFAPAQLAEPPTANSVLTLWIAAIRAPIEIAPIERLNILAQTIQTLAQRGQLKSRLYDIIQLRFHTVLSEHFALTRQVLATTQTGCNSWRHDVTRINQWLLQRLQQPTALVNTAQLTQLAEMLERYAHALDVWQRAFQFCQQRNQARQ</sequence>
<evidence type="ECO:0000313" key="2">
    <source>
        <dbReference type="Proteomes" id="UP000548632"/>
    </source>
</evidence>
<dbReference type="Proteomes" id="UP000548632">
    <property type="component" value="Unassembled WGS sequence"/>
</dbReference>
<evidence type="ECO:0000313" key="1">
    <source>
        <dbReference type="EMBL" id="MBB1126773.1"/>
    </source>
</evidence>
<name>A0A839HCX5_9GAMM</name>
<gene>
    <name evidence="1" type="ORF">HUK38_11115</name>
</gene>
<proteinExistence type="predicted"/>
<dbReference type="EMBL" id="JABVCQ010000025">
    <property type="protein sequence ID" value="MBB1126773.1"/>
    <property type="molecule type" value="Genomic_DNA"/>
</dbReference>
<protein>
    <submittedName>
        <fullName evidence="1">Uncharacterized protein</fullName>
    </submittedName>
</protein>
<keyword evidence="2" id="KW-1185">Reference proteome</keyword>
<reference evidence="1 2" key="1">
    <citation type="journal article" date="2020" name="Arch. Microbiol.">
        <title>The genome sequence of the giant phototrophic gammaproteobacterium Thiospirillum jenense gives insight into its physiological properties and phylogenetic relationships.</title>
        <authorList>
            <person name="Imhoff J.F."/>
            <person name="Meyer T.E."/>
            <person name="Kyndt J.A."/>
        </authorList>
    </citation>
    <scope>NUCLEOTIDE SEQUENCE [LARGE SCALE GENOMIC DNA]</scope>
    <source>
        <strain evidence="1 2">DSM 216</strain>
    </source>
</reference>
<dbReference type="RefSeq" id="WP_182584401.1">
    <property type="nucleotide sequence ID" value="NZ_JABVCQ010000025.1"/>
</dbReference>